<evidence type="ECO:0000313" key="1">
    <source>
        <dbReference type="EMBL" id="CAK5043212.1"/>
    </source>
</evidence>
<reference evidence="1" key="1">
    <citation type="submission" date="2023-11" db="EMBL/GenBank/DDBJ databases">
        <authorList>
            <person name="Poullet M."/>
        </authorList>
    </citation>
    <scope>NUCLEOTIDE SEQUENCE</scope>
    <source>
        <strain evidence="1">E1834</strain>
    </source>
</reference>
<evidence type="ECO:0000313" key="2">
    <source>
        <dbReference type="Proteomes" id="UP001497535"/>
    </source>
</evidence>
<comment type="caution">
    <text evidence="1">The sequence shown here is derived from an EMBL/GenBank/DDBJ whole genome shotgun (WGS) entry which is preliminary data.</text>
</comment>
<proteinExistence type="predicted"/>
<dbReference type="Proteomes" id="UP001497535">
    <property type="component" value="Unassembled WGS sequence"/>
</dbReference>
<organism evidence="1 2">
    <name type="scientific">Meloidogyne enterolobii</name>
    <name type="common">Root-knot nematode worm</name>
    <name type="synonym">Meloidogyne mayaguensis</name>
    <dbReference type="NCBI Taxonomy" id="390850"/>
    <lineage>
        <taxon>Eukaryota</taxon>
        <taxon>Metazoa</taxon>
        <taxon>Ecdysozoa</taxon>
        <taxon>Nematoda</taxon>
        <taxon>Chromadorea</taxon>
        <taxon>Rhabditida</taxon>
        <taxon>Tylenchina</taxon>
        <taxon>Tylenchomorpha</taxon>
        <taxon>Tylenchoidea</taxon>
        <taxon>Meloidogynidae</taxon>
        <taxon>Meloidogyninae</taxon>
        <taxon>Meloidogyne</taxon>
    </lineage>
</organism>
<keyword evidence="2" id="KW-1185">Reference proteome</keyword>
<accession>A0ACB0YEC5</accession>
<dbReference type="EMBL" id="CAVMJV010000010">
    <property type="protein sequence ID" value="CAK5043212.1"/>
    <property type="molecule type" value="Genomic_DNA"/>
</dbReference>
<protein>
    <submittedName>
        <fullName evidence="1">Uncharacterized protein</fullName>
    </submittedName>
</protein>
<gene>
    <name evidence="1" type="ORF">MENTE1834_LOCUS11095</name>
</gene>
<sequence>MFAVPTPVEMYMDSHLASQQYPHGHYLPPSQDSEKRTIFGGKTQSQLLSAIQFAAKNHPQGYLFPPCNLI</sequence>
<name>A0ACB0YEC5_MELEN</name>